<evidence type="ECO:0000313" key="2">
    <source>
        <dbReference type="Proteomes" id="UP000662888"/>
    </source>
</evidence>
<name>A0AA49A6P4_9BURK</name>
<dbReference type="InterPro" id="IPR008947">
    <property type="entry name" value="PLipase_C/P1_nuclease_dom_sf"/>
</dbReference>
<dbReference type="Gene3D" id="1.10.575.10">
    <property type="entry name" value="P1 Nuclease"/>
    <property type="match status" value="1"/>
</dbReference>
<dbReference type="Proteomes" id="UP000662888">
    <property type="component" value="Chromosome"/>
</dbReference>
<gene>
    <name evidence="1" type="ORF">IV454_20200</name>
</gene>
<dbReference type="SUPFAM" id="SSF48537">
    <property type="entry name" value="Phospholipase C/P1 nuclease"/>
    <property type="match status" value="1"/>
</dbReference>
<sequence>MRYNGLQLVIGLAVRKLDDPILNRFRDALVLGAIREDVIYLPRREKIWEHWSLSHFSGRYLGGGFIPFVTASAPAKAQACFDRAVAAWRTGQHARAFVQLGMASHLVIDMACPVHASRVAHLTDGYEWYVEANGPHLAAQPFDVPRQYGSPRDAAAGLAAFTRRFAPDRTNHHWGRLLKRLGLRRSLTRTEFAAQAEQIIPTAAGHLAAVYLQFIEATRPL</sequence>
<protein>
    <recommendedName>
        <fullName evidence="3">Phospholipase C/D domain-containing protein</fullName>
    </recommendedName>
</protein>
<accession>A0AA49A6P4</accession>
<keyword evidence="2" id="KW-1185">Reference proteome</keyword>
<dbReference type="RefSeq" id="WP_206087537.1">
    <property type="nucleotide sequence ID" value="NZ_CP065053.1"/>
</dbReference>
<proteinExistence type="predicted"/>
<organism evidence="1 2">
    <name type="scientific">Massilia antarctica</name>
    <dbReference type="NCBI Taxonomy" id="2765360"/>
    <lineage>
        <taxon>Bacteria</taxon>
        <taxon>Pseudomonadati</taxon>
        <taxon>Pseudomonadota</taxon>
        <taxon>Betaproteobacteria</taxon>
        <taxon>Burkholderiales</taxon>
        <taxon>Oxalobacteraceae</taxon>
        <taxon>Telluria group</taxon>
        <taxon>Massilia</taxon>
    </lineage>
</organism>
<evidence type="ECO:0008006" key="3">
    <source>
        <dbReference type="Google" id="ProtNLM"/>
    </source>
</evidence>
<reference evidence="1 2" key="1">
    <citation type="submission" date="2020-11" db="EMBL/GenBank/DDBJ databases">
        <authorList>
            <person name="Sun Q."/>
        </authorList>
    </citation>
    <scope>NUCLEOTIDE SEQUENCE [LARGE SCALE GENOMIC DNA]</scope>
    <source>
        <strain evidence="1 2">P8398</strain>
    </source>
</reference>
<evidence type="ECO:0000313" key="1">
    <source>
        <dbReference type="EMBL" id="QPI47882.1"/>
    </source>
</evidence>
<dbReference type="EMBL" id="CP065053">
    <property type="protein sequence ID" value="QPI47882.1"/>
    <property type="molecule type" value="Genomic_DNA"/>
</dbReference>